<reference evidence="1" key="2">
    <citation type="submission" date="2014-03" db="EMBL/GenBank/DDBJ databases">
        <authorList>
            <person name="Urmite Genomes"/>
        </authorList>
    </citation>
    <scope>NUCLEOTIDE SEQUENCE</scope>
    <source>
        <strain evidence="1">DSM 44829</strain>
    </source>
</reference>
<dbReference type="EMBL" id="CCBB010000003">
    <property type="protein sequence ID" value="CDO11072.1"/>
    <property type="molecule type" value="Genomic_DNA"/>
</dbReference>
<dbReference type="RefSeq" id="WP_036403453.1">
    <property type="nucleotide sequence ID" value="NZ_CCBB010000003.1"/>
</dbReference>
<dbReference type="Proteomes" id="UP000028870">
    <property type="component" value="Unassembled WGS sequence"/>
</dbReference>
<accession>W9B816</accession>
<dbReference type="SUPFAM" id="SSF51905">
    <property type="entry name" value="FAD/NAD(P)-binding domain"/>
    <property type="match status" value="2"/>
</dbReference>
<proteinExistence type="predicted"/>
<gene>
    <name evidence="1" type="ORF">BN977_05913</name>
</gene>
<keyword evidence="1" id="KW-0503">Monooxygenase</keyword>
<evidence type="ECO:0000313" key="1">
    <source>
        <dbReference type="EMBL" id="CDO11072.1"/>
    </source>
</evidence>
<name>W9B816_MYCCO</name>
<dbReference type="GO" id="GO:0004497">
    <property type="term" value="F:monooxygenase activity"/>
    <property type="evidence" value="ECO:0007669"/>
    <property type="project" value="UniProtKB-KW"/>
</dbReference>
<dbReference type="eggNOG" id="COG2072">
    <property type="taxonomic scope" value="Bacteria"/>
</dbReference>
<reference evidence="1" key="1">
    <citation type="submission" date="2014-03" db="EMBL/GenBank/DDBJ databases">
        <title>Draft Genome Sequence of Mycobacterium cosmeticum DSM 44829.</title>
        <authorList>
            <person name="Croce O."/>
            <person name="Robert C."/>
            <person name="Raoult D."/>
            <person name="Drancourt M."/>
        </authorList>
    </citation>
    <scope>NUCLEOTIDE SEQUENCE [LARGE SCALE GENOMIC DNA]</scope>
    <source>
        <strain evidence="1">DSM 44829</strain>
    </source>
</reference>
<dbReference type="OrthoDB" id="5168853at2"/>
<protein>
    <submittedName>
        <fullName evidence="1">Flavin-containing monooxygenase FMO</fullName>
    </submittedName>
</protein>
<evidence type="ECO:0000313" key="2">
    <source>
        <dbReference type="Proteomes" id="UP000028870"/>
    </source>
</evidence>
<dbReference type="Pfam" id="PF13738">
    <property type="entry name" value="Pyr_redox_3"/>
    <property type="match status" value="1"/>
</dbReference>
<comment type="caution">
    <text evidence="1">The sequence shown here is derived from an EMBL/GenBank/DDBJ whole genome shotgun (WGS) entry which is preliminary data.</text>
</comment>
<dbReference type="InterPro" id="IPR051209">
    <property type="entry name" value="FAD-bind_Monooxygenase_sf"/>
</dbReference>
<dbReference type="STRING" id="258533.BN977_05913"/>
<sequence length="506" mass="56416">MNEATSTHVRIAIIGAGFGGIGAAMRLKASGNADFLVFERATEVGGTWQANTYPGAQCDIPSVLYSFSFAPNPDWSRLYPLQQELKSYMEQCVDDAGIRPHLRLNHEVTQADWDELSQVWRIEVAGGRHYTASIVIAATGPFSEPSIPAFEGLDQFGGPVFHSAQWRHDVDLRDRTVGVIGTGASAVQFIPQLQPEAAKLVVFQRTPTWILPHPDRAISPRLRRLMRRVPTVQRLARSLVGAVQEAMVPGLVYFPKLLWPMAAVGRWHLRRQVRNPRLRENLTPRYAFGCKRPTFSNTYYPALAAPNVEVETSAVHRITTDGIETVDGTHHRLDAIVFGTGFKLAGNEGFTRIRGRDGKSLAEVWAGGEMKAHLGTVIPGFPNFFMILGPNSVVYTSQIVTIEAQLDFVLDAIDQITEHHIRSIDVAPDVLRRFVDTVDRRLASSVWNSGGCQSYYLSPSGRNFTFWPGFVFTFRRRMRRCRLAEFDVRYAATPPSQNTAALVVGR</sequence>
<dbReference type="InterPro" id="IPR036188">
    <property type="entry name" value="FAD/NAD-bd_sf"/>
</dbReference>
<dbReference type="PANTHER" id="PTHR42877:SF4">
    <property type="entry name" value="FAD_NAD(P)-BINDING DOMAIN-CONTAINING PROTEIN-RELATED"/>
    <property type="match status" value="1"/>
</dbReference>
<dbReference type="PANTHER" id="PTHR42877">
    <property type="entry name" value="L-ORNITHINE N(5)-MONOOXYGENASE-RELATED"/>
    <property type="match status" value="1"/>
</dbReference>
<organism evidence="1 2">
    <name type="scientific">Mycolicibacterium cosmeticum</name>
    <dbReference type="NCBI Taxonomy" id="258533"/>
    <lineage>
        <taxon>Bacteria</taxon>
        <taxon>Bacillati</taxon>
        <taxon>Actinomycetota</taxon>
        <taxon>Actinomycetes</taxon>
        <taxon>Mycobacteriales</taxon>
        <taxon>Mycobacteriaceae</taxon>
        <taxon>Mycolicibacterium</taxon>
    </lineage>
</organism>
<dbReference type="Gene3D" id="3.50.50.60">
    <property type="entry name" value="FAD/NAD(P)-binding domain"/>
    <property type="match status" value="3"/>
</dbReference>
<keyword evidence="1" id="KW-0560">Oxidoreductase</keyword>
<keyword evidence="2" id="KW-1185">Reference proteome</keyword>
<dbReference type="AlphaFoldDB" id="W9B816"/>